<evidence type="ECO:0000256" key="1">
    <source>
        <dbReference type="SAM" id="MobiDB-lite"/>
    </source>
</evidence>
<feature type="region of interest" description="Disordered" evidence="1">
    <location>
        <begin position="208"/>
        <end position="277"/>
    </location>
</feature>
<keyword evidence="4" id="KW-1185">Reference proteome</keyword>
<organism evidence="3 4">
    <name type="scientific">Catenaria anguillulae PL171</name>
    <dbReference type="NCBI Taxonomy" id="765915"/>
    <lineage>
        <taxon>Eukaryota</taxon>
        <taxon>Fungi</taxon>
        <taxon>Fungi incertae sedis</taxon>
        <taxon>Blastocladiomycota</taxon>
        <taxon>Blastocladiomycetes</taxon>
        <taxon>Blastocladiales</taxon>
        <taxon>Catenariaceae</taxon>
        <taxon>Catenaria</taxon>
    </lineage>
</organism>
<evidence type="ECO:0000313" key="4">
    <source>
        <dbReference type="Proteomes" id="UP000193411"/>
    </source>
</evidence>
<protein>
    <recommendedName>
        <fullName evidence="5">Chitin-binding type-4 domain-containing protein</fullName>
    </recommendedName>
</protein>
<feature type="signal peptide" evidence="2">
    <location>
        <begin position="1"/>
        <end position="22"/>
    </location>
</feature>
<dbReference type="Gene3D" id="2.70.50.70">
    <property type="match status" value="1"/>
</dbReference>
<name>A0A1Y2HTS3_9FUNG</name>
<accession>A0A1Y2HTS3</accession>
<evidence type="ECO:0000313" key="3">
    <source>
        <dbReference type="EMBL" id="ORZ36552.1"/>
    </source>
</evidence>
<gene>
    <name evidence="3" type="ORF">BCR44DRAFT_49531</name>
</gene>
<dbReference type="Proteomes" id="UP000193411">
    <property type="component" value="Unassembled WGS sequence"/>
</dbReference>
<comment type="caution">
    <text evidence="3">The sequence shown here is derived from an EMBL/GenBank/DDBJ whole genome shotgun (WGS) entry which is preliminary data.</text>
</comment>
<dbReference type="PANTHER" id="PTHR36182:SF1">
    <property type="entry name" value="PROTEIN, PUTATIVE (AFU_ORTHOLOGUE AFUA_6G10930)-RELATED"/>
    <property type="match status" value="1"/>
</dbReference>
<dbReference type="OrthoDB" id="2342176at2759"/>
<dbReference type="EMBL" id="MCFL01000016">
    <property type="protein sequence ID" value="ORZ36552.1"/>
    <property type="molecule type" value="Genomic_DNA"/>
</dbReference>
<feature type="chain" id="PRO_5012553591" description="Chitin-binding type-4 domain-containing protein" evidence="2">
    <location>
        <begin position="23"/>
        <end position="328"/>
    </location>
</feature>
<dbReference type="AlphaFoldDB" id="A0A1Y2HTS3"/>
<proteinExistence type="predicted"/>
<dbReference type="PANTHER" id="PTHR36182">
    <property type="entry name" value="PROTEIN, PUTATIVE (AFU_ORTHOLOGUE AFUA_6G10930)-RELATED"/>
    <property type="match status" value="1"/>
</dbReference>
<feature type="compositionally biased region" description="Pro residues" evidence="1">
    <location>
        <begin position="224"/>
        <end position="266"/>
    </location>
</feature>
<evidence type="ECO:0000256" key="2">
    <source>
        <dbReference type="SAM" id="SignalP"/>
    </source>
</evidence>
<dbReference type="STRING" id="765915.A0A1Y2HTS3"/>
<keyword evidence="2" id="KW-0732">Signal</keyword>
<evidence type="ECO:0008006" key="5">
    <source>
        <dbReference type="Google" id="ProtNLM"/>
    </source>
</evidence>
<sequence>MTSFNLVSLLALVALVATSVNAHMMMSDPAPRQSKGNPGPGGQIDFDYPSPLGTFPCKGYPAQAPVKTVAAGSSLPITLSGGAPHDGGHCQFALSYDGDKTFVVINTIIRECMRRSNPFQTTITIPATAPSGKATLAWTWINAVGNREYYMSCADIQITGGSGPSGSLSGPELLVAHLPGFNQFSFPEFGGNSPDRRELFDQRRTITVRGNGQSSGGGGSGNRPQPPAPQPQPPTRPQPPQQPPTRPQPPQQPSPRPQPPTRPQPPAKDQLDGGDAGAACTAGQLKCTKGGQAYMVCNFGKFLEMPLAAGTKCEAGANAGEIKIAAAR</sequence>
<reference evidence="3 4" key="1">
    <citation type="submission" date="2016-07" db="EMBL/GenBank/DDBJ databases">
        <title>Pervasive Adenine N6-methylation of Active Genes in Fungi.</title>
        <authorList>
            <consortium name="DOE Joint Genome Institute"/>
            <person name="Mondo S.J."/>
            <person name="Dannebaum R.O."/>
            <person name="Kuo R.C."/>
            <person name="Labutti K."/>
            <person name="Haridas S."/>
            <person name="Kuo A."/>
            <person name="Salamov A."/>
            <person name="Ahrendt S.R."/>
            <person name="Lipzen A."/>
            <person name="Sullivan W."/>
            <person name="Andreopoulos W.B."/>
            <person name="Clum A."/>
            <person name="Lindquist E."/>
            <person name="Daum C."/>
            <person name="Ramamoorthy G.K."/>
            <person name="Gryganskyi A."/>
            <person name="Culley D."/>
            <person name="Magnuson J.K."/>
            <person name="James T.Y."/>
            <person name="O'Malley M.A."/>
            <person name="Stajich J.E."/>
            <person name="Spatafora J.W."/>
            <person name="Visel A."/>
            <person name="Grigoriev I.V."/>
        </authorList>
    </citation>
    <scope>NUCLEOTIDE SEQUENCE [LARGE SCALE GENOMIC DNA]</scope>
    <source>
        <strain evidence="3 4">PL171</strain>
    </source>
</reference>